<organism evidence="1 2">
    <name type="scientific">Austropuccinia psidii MF-1</name>
    <dbReference type="NCBI Taxonomy" id="1389203"/>
    <lineage>
        <taxon>Eukaryota</taxon>
        <taxon>Fungi</taxon>
        <taxon>Dikarya</taxon>
        <taxon>Basidiomycota</taxon>
        <taxon>Pucciniomycotina</taxon>
        <taxon>Pucciniomycetes</taxon>
        <taxon>Pucciniales</taxon>
        <taxon>Sphaerophragmiaceae</taxon>
        <taxon>Austropuccinia</taxon>
    </lineage>
</organism>
<gene>
    <name evidence="1" type="ORF">O181_122258</name>
</gene>
<accession>A0A9Q3Q216</accession>
<comment type="caution">
    <text evidence="1">The sequence shown here is derived from an EMBL/GenBank/DDBJ whole genome shotgun (WGS) entry which is preliminary data.</text>
</comment>
<dbReference type="EMBL" id="AVOT02112772">
    <property type="protein sequence ID" value="MBW0582543.1"/>
    <property type="molecule type" value="Genomic_DNA"/>
</dbReference>
<dbReference type="AlphaFoldDB" id="A0A9Q3Q216"/>
<dbReference type="PANTHER" id="PTHR11439">
    <property type="entry name" value="GAG-POL-RELATED RETROTRANSPOSON"/>
    <property type="match status" value="1"/>
</dbReference>
<keyword evidence="2" id="KW-1185">Reference proteome</keyword>
<evidence type="ECO:0000313" key="1">
    <source>
        <dbReference type="EMBL" id="MBW0582543.1"/>
    </source>
</evidence>
<evidence type="ECO:0000313" key="2">
    <source>
        <dbReference type="Proteomes" id="UP000765509"/>
    </source>
</evidence>
<dbReference type="CDD" id="cd09272">
    <property type="entry name" value="RNase_HI_RT_Ty1"/>
    <property type="match status" value="1"/>
</dbReference>
<dbReference type="PANTHER" id="PTHR11439:SF467">
    <property type="entry name" value="INTEGRASE CATALYTIC DOMAIN-CONTAINING PROTEIN"/>
    <property type="match status" value="1"/>
</dbReference>
<dbReference type="Proteomes" id="UP000765509">
    <property type="component" value="Unassembled WGS sequence"/>
</dbReference>
<name>A0A9Q3Q216_9BASI</name>
<reference evidence="1" key="1">
    <citation type="submission" date="2021-03" db="EMBL/GenBank/DDBJ databases">
        <title>Draft genome sequence of rust myrtle Austropuccinia psidii MF-1, a brazilian biotype.</title>
        <authorList>
            <person name="Quecine M.C."/>
            <person name="Pachon D.M.R."/>
            <person name="Bonatelli M.L."/>
            <person name="Correr F.H."/>
            <person name="Franceschini L.M."/>
            <person name="Leite T.F."/>
            <person name="Margarido G.R.A."/>
            <person name="Almeida C.A."/>
            <person name="Ferrarezi J.A."/>
            <person name="Labate C.A."/>
        </authorList>
    </citation>
    <scope>NUCLEOTIDE SEQUENCE</scope>
    <source>
        <strain evidence="1">MF-1</strain>
    </source>
</reference>
<sequence>MCATSTHWNALEILIAYLRGTKDLGILISTGNGENKLTCYVDVNWGGEGNRSTHSYLLLHGKNPIAWQSKRQVIAASSTAQAEYIALSFAAKECLWISHLFASTTGHLVPHMP</sequence>
<protein>
    <submittedName>
        <fullName evidence="1">Uncharacterized protein</fullName>
    </submittedName>
</protein>
<proteinExistence type="predicted"/>
<dbReference type="OrthoDB" id="3255262at2759"/>